<accession>A0A5B7GGA6</accession>
<dbReference type="AlphaFoldDB" id="A0A5B7GGA6"/>
<evidence type="ECO:0000313" key="1">
    <source>
        <dbReference type="EMBL" id="MPC59310.1"/>
    </source>
</evidence>
<gene>
    <name evidence="1" type="ORF">E2C01_053326</name>
</gene>
<protein>
    <submittedName>
        <fullName evidence="1">Uncharacterized protein</fullName>
    </submittedName>
</protein>
<reference evidence="1 2" key="1">
    <citation type="submission" date="2019-05" db="EMBL/GenBank/DDBJ databases">
        <title>Another draft genome of Portunus trituberculatus and its Hox gene families provides insights of decapod evolution.</title>
        <authorList>
            <person name="Jeong J.-H."/>
            <person name="Song I."/>
            <person name="Kim S."/>
            <person name="Choi T."/>
            <person name="Kim D."/>
            <person name="Ryu S."/>
            <person name="Kim W."/>
        </authorList>
    </citation>
    <scope>NUCLEOTIDE SEQUENCE [LARGE SCALE GENOMIC DNA]</scope>
    <source>
        <tissue evidence="1">Muscle</tissue>
    </source>
</reference>
<comment type="caution">
    <text evidence="1">The sequence shown here is derived from an EMBL/GenBank/DDBJ whole genome shotgun (WGS) entry which is preliminary data.</text>
</comment>
<dbReference type="EMBL" id="VSRR010016449">
    <property type="protein sequence ID" value="MPC59310.1"/>
    <property type="molecule type" value="Genomic_DNA"/>
</dbReference>
<dbReference type="Proteomes" id="UP000324222">
    <property type="component" value="Unassembled WGS sequence"/>
</dbReference>
<proteinExistence type="predicted"/>
<dbReference type="OrthoDB" id="6252479at2759"/>
<sequence>MIKFFSIDRQCIPLIAQLVKAFLAPQVRSLPQAGTPVLLRLVEAAQTFLGLPKGGVRAVTIQAGGEGVDSSPVTHVWLVGPDAAVLYHTLLHRREEVRFATFSLSCSPRRRHQHCLSCL</sequence>
<name>A0A5B7GGA6_PORTR</name>
<keyword evidence="2" id="KW-1185">Reference proteome</keyword>
<organism evidence="1 2">
    <name type="scientific">Portunus trituberculatus</name>
    <name type="common">Swimming crab</name>
    <name type="synonym">Neptunus trituberculatus</name>
    <dbReference type="NCBI Taxonomy" id="210409"/>
    <lineage>
        <taxon>Eukaryota</taxon>
        <taxon>Metazoa</taxon>
        <taxon>Ecdysozoa</taxon>
        <taxon>Arthropoda</taxon>
        <taxon>Crustacea</taxon>
        <taxon>Multicrustacea</taxon>
        <taxon>Malacostraca</taxon>
        <taxon>Eumalacostraca</taxon>
        <taxon>Eucarida</taxon>
        <taxon>Decapoda</taxon>
        <taxon>Pleocyemata</taxon>
        <taxon>Brachyura</taxon>
        <taxon>Eubrachyura</taxon>
        <taxon>Portunoidea</taxon>
        <taxon>Portunidae</taxon>
        <taxon>Portuninae</taxon>
        <taxon>Portunus</taxon>
    </lineage>
</organism>
<evidence type="ECO:0000313" key="2">
    <source>
        <dbReference type="Proteomes" id="UP000324222"/>
    </source>
</evidence>